<evidence type="ECO:0000313" key="2">
    <source>
        <dbReference type="Proteomes" id="UP001148662"/>
    </source>
</evidence>
<dbReference type="Proteomes" id="UP001148662">
    <property type="component" value="Unassembled WGS sequence"/>
</dbReference>
<reference evidence="1" key="1">
    <citation type="submission" date="2022-07" db="EMBL/GenBank/DDBJ databases">
        <title>Genome Sequence of Phlebia brevispora.</title>
        <authorList>
            <person name="Buettner E."/>
        </authorList>
    </citation>
    <scope>NUCLEOTIDE SEQUENCE</scope>
    <source>
        <strain evidence="1">MPL23</strain>
    </source>
</reference>
<gene>
    <name evidence="1" type="ORF">NM688_g4975</name>
</gene>
<proteinExistence type="predicted"/>
<accession>A0ACC1T1E0</accession>
<evidence type="ECO:0000313" key="1">
    <source>
        <dbReference type="EMBL" id="KAJ3550897.1"/>
    </source>
</evidence>
<keyword evidence="2" id="KW-1185">Reference proteome</keyword>
<name>A0ACC1T1E0_9APHY</name>
<protein>
    <submittedName>
        <fullName evidence="1">Uncharacterized protein</fullName>
    </submittedName>
</protein>
<organism evidence="1 2">
    <name type="scientific">Phlebia brevispora</name>
    <dbReference type="NCBI Taxonomy" id="194682"/>
    <lineage>
        <taxon>Eukaryota</taxon>
        <taxon>Fungi</taxon>
        <taxon>Dikarya</taxon>
        <taxon>Basidiomycota</taxon>
        <taxon>Agaricomycotina</taxon>
        <taxon>Agaricomycetes</taxon>
        <taxon>Polyporales</taxon>
        <taxon>Meruliaceae</taxon>
        <taxon>Phlebia</taxon>
    </lineage>
</organism>
<comment type="caution">
    <text evidence="1">The sequence shown here is derived from an EMBL/GenBank/DDBJ whole genome shotgun (WGS) entry which is preliminary data.</text>
</comment>
<sequence>MMDSTIPPESIVNSANDIQLHLTKLAVSGFADNAPPPGNLYVELEVDGTHRQRCVMKWQSVGTLVSESLSDLVLVTTPSSFIDCELWYESEDKVNQSKLCECTVKITEAICQETNACEHKSSKHDWTFELHGSPLNEYALPANIDEESDPLINELRHTLKTLYEVSTRISRLSGDQWVSKSPDTVDPLLMRYQRYQVEFDLAWQFFSHAYRNFHDASAQSNRAALDDAAKDTLAQLRLGLSEFKARAKQSVTSRRAMYWYDGLDLVCNTVIQAAALLHKYTLDLASASSRMRSLFLDRCQELQDDIIRYRLMFIQNNNSSKPLQRNLEGDTLAILMDLLISSKEYDDVLFSLRGRQAGRASELLQDVILNVGSDYPSIVNSATPLAPNEVRRRLRTLLNQLVELSDRIPPSLFVDGVKWNSEVISRTKFSDVTAGTLKKERVVIKRIKLPIKNVATDNDPRTKKALLRVLGWKTLKDDFLLPFLGVAMKKPGKDSNGLHLVYPRMEYSNVLSVLGRKGTNDQDISALIHRWILEIAEGMCYLHGENIIHGDLRARNILVDRNYGVHIADFDLPALAEEAGVDYMTAHPSLARWLSPELLSDTAHMPEKQTFASDIYAFGCVCLELYTCDVPFARVPDKRVASVVLKGTRPERPTTPGNDSEPMATELWDLVQQCWAADAAQRPKAYILVETISSFTNGDKEVDIVQTEKTTEVVSDEPEQISRSASPETITSEFSTQPDTPTDSPMIGIPSERRPHPKPSLEDVPPPPYARVDPNTRAPPLDAPAREEPKKETSLSDTQATNTTQESSTEVISSTVTTNNEEPTTNPEEPSHTTETQARAQVQAPEDPAVNDTIHDDHVEMSLHDVQQSDDVKEDKITTLPLFEPQPKPQLTTQDDNTSSESSVPSAATPVPPRASSPTEAESISISSDDRPGSQEQQATARVDKPEGEVHSDEVVPEASQAPPTSEKAVADSAPTETQDGDAASEHGDDKEPSSAQQVPKAEAGPAGNDTAPAKTVEQLAEQPAESPAPQQTQVTSAKAAESGEQASEKPDGNGDKDGASQSPKPADTDLTHEVAIPVLSAPTTKETIIDHAQDASEAEGSAESEGVQEVKAAPTLVRDEQLPAVPEQAISLPTLSIATEDTPQTAHAPSQGPEGDGVSSDKAEAHEVQKANAADGGAEQKESEKPAVQAVTRPLRNTSR</sequence>
<dbReference type="EMBL" id="JANHOG010000877">
    <property type="protein sequence ID" value="KAJ3550897.1"/>
    <property type="molecule type" value="Genomic_DNA"/>
</dbReference>